<dbReference type="InterPro" id="IPR050216">
    <property type="entry name" value="LRR_domain-containing"/>
</dbReference>
<keyword evidence="2" id="KW-0677">Repeat</keyword>
<keyword evidence="3" id="KW-0539">Nucleus</keyword>
<evidence type="ECO:0000256" key="3">
    <source>
        <dbReference type="ARBA" id="ARBA00023242"/>
    </source>
</evidence>
<dbReference type="STRING" id="34508.A0A4U5PFU3"/>
<name>A0A4U5PFU3_STECR</name>
<evidence type="ECO:0000256" key="1">
    <source>
        <dbReference type="ARBA" id="ARBA00022614"/>
    </source>
</evidence>
<keyword evidence="1" id="KW-0433">Leucine-rich repeat</keyword>
<dbReference type="OrthoDB" id="17912at2759"/>
<dbReference type="InterPro" id="IPR001611">
    <property type="entry name" value="Leu-rich_rpt"/>
</dbReference>
<dbReference type="PANTHER" id="PTHR48051:SF1">
    <property type="entry name" value="RAS SUPPRESSOR PROTEIN 1"/>
    <property type="match status" value="1"/>
</dbReference>
<dbReference type="SUPFAM" id="SSF52058">
    <property type="entry name" value="L domain-like"/>
    <property type="match status" value="1"/>
</dbReference>
<dbReference type="PROSITE" id="PS51450">
    <property type="entry name" value="LRR"/>
    <property type="match status" value="1"/>
</dbReference>
<reference evidence="5 6" key="1">
    <citation type="journal article" date="2015" name="Genome Biol.">
        <title>Comparative genomics of Steinernema reveals deeply conserved gene regulatory networks.</title>
        <authorList>
            <person name="Dillman A.R."/>
            <person name="Macchietto M."/>
            <person name="Porter C.F."/>
            <person name="Rogers A."/>
            <person name="Williams B."/>
            <person name="Antoshechkin I."/>
            <person name="Lee M.M."/>
            <person name="Goodwin Z."/>
            <person name="Lu X."/>
            <person name="Lewis E.E."/>
            <person name="Goodrich-Blair H."/>
            <person name="Stock S.P."/>
            <person name="Adams B.J."/>
            <person name="Sternberg P.W."/>
            <person name="Mortazavi A."/>
        </authorList>
    </citation>
    <scope>NUCLEOTIDE SEQUENCE [LARGE SCALE GENOMIC DNA]</scope>
    <source>
        <strain evidence="5 6">ALL</strain>
    </source>
</reference>
<dbReference type="EMBL" id="AZBU02000002">
    <property type="protein sequence ID" value="TKR95358.1"/>
    <property type="molecule type" value="Genomic_DNA"/>
</dbReference>
<organism evidence="5 6">
    <name type="scientific">Steinernema carpocapsae</name>
    <name type="common">Entomopathogenic nematode</name>
    <dbReference type="NCBI Taxonomy" id="34508"/>
    <lineage>
        <taxon>Eukaryota</taxon>
        <taxon>Metazoa</taxon>
        <taxon>Ecdysozoa</taxon>
        <taxon>Nematoda</taxon>
        <taxon>Chromadorea</taxon>
        <taxon>Rhabditida</taxon>
        <taxon>Tylenchina</taxon>
        <taxon>Panagrolaimomorpha</taxon>
        <taxon>Strongyloidoidea</taxon>
        <taxon>Steinernematidae</taxon>
        <taxon>Steinernema</taxon>
    </lineage>
</organism>
<keyword evidence="6" id="KW-1185">Reference proteome</keyword>
<dbReference type="Pfam" id="PF25344">
    <property type="entry name" value="PH_LRR1"/>
    <property type="match status" value="1"/>
</dbReference>
<reference evidence="5 6" key="2">
    <citation type="journal article" date="2019" name="G3 (Bethesda)">
        <title>Hybrid Assembly of the Genome of the Entomopathogenic Nematode Steinernema carpocapsae Identifies the X-Chromosome.</title>
        <authorList>
            <person name="Serra L."/>
            <person name="Macchietto M."/>
            <person name="Macias-Munoz A."/>
            <person name="McGill C.J."/>
            <person name="Rodriguez I.M."/>
            <person name="Rodriguez B."/>
            <person name="Murad R."/>
            <person name="Mortazavi A."/>
        </authorList>
    </citation>
    <scope>NUCLEOTIDE SEQUENCE [LARGE SCALE GENOMIC DNA]</scope>
    <source>
        <strain evidence="5 6">ALL</strain>
    </source>
</reference>
<dbReference type="InterPro" id="IPR057437">
    <property type="entry name" value="PIF1/LRR1_PH"/>
</dbReference>
<protein>
    <recommendedName>
        <fullName evidence="4">PIF1/LRR1 pleckstrin homology domain-containing protein</fullName>
    </recommendedName>
</protein>
<evidence type="ECO:0000256" key="2">
    <source>
        <dbReference type="ARBA" id="ARBA00022737"/>
    </source>
</evidence>
<dbReference type="Pfam" id="PF13855">
    <property type="entry name" value="LRR_8"/>
    <property type="match status" value="1"/>
</dbReference>
<evidence type="ECO:0000313" key="5">
    <source>
        <dbReference type="EMBL" id="TKR95358.1"/>
    </source>
</evidence>
<dbReference type="InterPro" id="IPR032675">
    <property type="entry name" value="LRR_dom_sf"/>
</dbReference>
<dbReference type="GO" id="GO:0005737">
    <property type="term" value="C:cytoplasm"/>
    <property type="evidence" value="ECO:0007669"/>
    <property type="project" value="TreeGrafter"/>
</dbReference>
<evidence type="ECO:0000313" key="6">
    <source>
        <dbReference type="Proteomes" id="UP000298663"/>
    </source>
</evidence>
<dbReference type="PANTHER" id="PTHR48051">
    <property type="match status" value="1"/>
</dbReference>
<dbReference type="Gene3D" id="3.80.10.10">
    <property type="entry name" value="Ribonuclease Inhibitor"/>
    <property type="match status" value="1"/>
</dbReference>
<feature type="domain" description="PIF1/LRR1 pleckstrin homology" evidence="4">
    <location>
        <begin position="1"/>
        <end position="113"/>
    </location>
</feature>
<comment type="caution">
    <text evidence="5">The sequence shown here is derived from an EMBL/GenBank/DDBJ whole genome shotgun (WGS) entry which is preliminary data.</text>
</comment>
<evidence type="ECO:0000259" key="4">
    <source>
        <dbReference type="Pfam" id="PF25344"/>
    </source>
</evidence>
<proteinExistence type="predicted"/>
<gene>
    <name evidence="5" type="ORF">L596_009538</name>
</gene>
<accession>A0A4U5PFU3</accession>
<sequence length="416" mass="47415">MHVTCTVSIQPLSQGRSKKPDRPYKATVTLVQRRNPDNSQVYSLIIKDDKKKTVPPLKICQETIEDLKTALVQQGTASIVFKTNRCLFMKKADPKQLHLLMESVRDVLTGRTDKPKAAVPPSFMKAGANPVRPVNLRITDRSQYPLKGFPEGLRELVIEPINLRKVDRRWFRWVTLRKLEIVRNPLLQDLEFHRNISMMSRLKNLQELILTDMDIQGFTFEFWEGLPKNLVHLDLRRNSLKSVPANVSRLSRLQKLLIDDNHITRISDEIGLMPQLQSLTCSNNQISYVPAIFQFSRLQTLDLSNNLLISTSPAPEPVRKTGVGSLFQLSMAALRGARYDPSDLLVPKEVVRQKYSVKYCFGCYRFVPGDSTTKLYKKIPVSKFRIESVSTGGMLANPDVLVCENYCLSCASKRML</sequence>
<dbReference type="Proteomes" id="UP000298663">
    <property type="component" value="Unassembled WGS sequence"/>
</dbReference>
<dbReference type="AlphaFoldDB" id="A0A4U5PFU3"/>